<dbReference type="PROSITE" id="PS00216">
    <property type="entry name" value="SUGAR_TRANSPORT_1"/>
    <property type="match status" value="1"/>
</dbReference>
<comment type="caution">
    <text evidence="10">The sequence shown here is derived from an EMBL/GenBank/DDBJ whole genome shotgun (WGS) entry which is preliminary data.</text>
</comment>
<feature type="transmembrane region" description="Helical" evidence="8">
    <location>
        <begin position="163"/>
        <end position="184"/>
    </location>
</feature>
<dbReference type="NCBIfam" id="TIGR00879">
    <property type="entry name" value="SP"/>
    <property type="match status" value="1"/>
</dbReference>
<dbReference type="PRINTS" id="PR00171">
    <property type="entry name" value="SUGRTRNSPORT"/>
</dbReference>
<evidence type="ECO:0000256" key="5">
    <source>
        <dbReference type="ARBA" id="ARBA00022989"/>
    </source>
</evidence>
<keyword evidence="5 8" id="KW-1133">Transmembrane helix</keyword>
<evidence type="ECO:0000256" key="1">
    <source>
        <dbReference type="ARBA" id="ARBA00004141"/>
    </source>
</evidence>
<comment type="similarity">
    <text evidence="2 7">Belongs to the major facilitator superfamily. Sugar transporter (TC 2.A.1.1) family.</text>
</comment>
<keyword evidence="6 8" id="KW-0472">Membrane</keyword>
<dbReference type="Gene3D" id="1.20.1250.20">
    <property type="entry name" value="MFS general substrate transporter like domains"/>
    <property type="match status" value="1"/>
</dbReference>
<dbReference type="InterPro" id="IPR003663">
    <property type="entry name" value="Sugar/inositol_transpt"/>
</dbReference>
<feature type="transmembrane region" description="Helical" evidence="8">
    <location>
        <begin position="130"/>
        <end position="151"/>
    </location>
</feature>
<dbReference type="InterPro" id="IPR050360">
    <property type="entry name" value="MFS_Sugar_Transporters"/>
</dbReference>
<organism evidence="10 11">
    <name type="scientific">Penicillium patulum</name>
    <name type="common">Penicillium griseofulvum</name>
    <dbReference type="NCBI Taxonomy" id="5078"/>
    <lineage>
        <taxon>Eukaryota</taxon>
        <taxon>Fungi</taxon>
        <taxon>Dikarya</taxon>
        <taxon>Ascomycota</taxon>
        <taxon>Pezizomycotina</taxon>
        <taxon>Eurotiomycetes</taxon>
        <taxon>Eurotiomycetidae</taxon>
        <taxon>Eurotiales</taxon>
        <taxon>Aspergillaceae</taxon>
        <taxon>Penicillium</taxon>
    </lineage>
</organism>
<sequence length="547" mass="60234">MAGGAVVNVFKFNTGGLPKETLNIKLWFAVFAFGLMGAARGVDEGLITGVFNSHAFKLSLGIDDLGKSELASLKGTISSMVQLGSIAGALFAFVVCDRIGRVWATRQLCCLWILGIAIFIGNNGNMDAVYAGRFIAGLGIGQTCVVGPIYLSEISPAPIRGLCTCMFTGAVYLGIMIAYFANWGAQIHMADTFNRWAVPTSLHLMFAGIILILTFFQLESPRFYIKQGKREKALEVLCKLRSLPADHPYVLNEITEMDVAFQEEMEATLGMGWKGLFKEILGIKRNSYRLFLTNLAQNMACWSGGSAITVYAPDLFTLVGITGQEQSLFSTVVFGVVKFVSAIICALFLVDMAGRKRSLIIGIILQTIAMFYIAIFLNLVPIAENPDFVPTQTQSRASTAAIAFIYISGVGWALGWNSGQYLLSSELFPLRIRGICSSITMAMHFICQYAVNRSLPEMLLEHGGLGPHGTFYFFGVISILGGFWVWLFVPEAAGRCLETIDKMFDLPWYKIGLYGRKFAEEYDREQERIYHDEKKDGAIVVSHNETA</sequence>
<accession>A0A135L864</accession>
<dbReference type="SUPFAM" id="SSF103473">
    <property type="entry name" value="MFS general substrate transporter"/>
    <property type="match status" value="1"/>
</dbReference>
<feature type="domain" description="Major facilitator superfamily (MFS) profile" evidence="9">
    <location>
        <begin position="29"/>
        <end position="493"/>
    </location>
</feature>
<dbReference type="GO" id="GO:0005351">
    <property type="term" value="F:carbohydrate:proton symporter activity"/>
    <property type="evidence" value="ECO:0007669"/>
    <property type="project" value="TreeGrafter"/>
</dbReference>
<protein>
    <submittedName>
        <fullName evidence="10">Major facilitator superfamily domain, general substrate transporter</fullName>
    </submittedName>
</protein>
<dbReference type="PANTHER" id="PTHR48022">
    <property type="entry name" value="PLASTIDIC GLUCOSE TRANSPORTER 4"/>
    <property type="match status" value="1"/>
</dbReference>
<dbReference type="Pfam" id="PF00083">
    <property type="entry name" value="Sugar_tr"/>
    <property type="match status" value="1"/>
</dbReference>
<feature type="transmembrane region" description="Helical" evidence="8">
    <location>
        <begin position="359"/>
        <end position="380"/>
    </location>
</feature>
<evidence type="ECO:0000256" key="8">
    <source>
        <dbReference type="SAM" id="Phobius"/>
    </source>
</evidence>
<dbReference type="EMBL" id="LHQR01000072">
    <property type="protein sequence ID" value="KXG45150.1"/>
    <property type="molecule type" value="Genomic_DNA"/>
</dbReference>
<evidence type="ECO:0000256" key="4">
    <source>
        <dbReference type="ARBA" id="ARBA00022692"/>
    </source>
</evidence>
<comment type="subcellular location">
    <subcellularLocation>
        <location evidence="1">Membrane</location>
        <topology evidence="1">Multi-pass membrane protein</topology>
    </subcellularLocation>
</comment>
<feature type="transmembrane region" description="Helical" evidence="8">
    <location>
        <begin position="290"/>
        <end position="312"/>
    </location>
</feature>
<feature type="transmembrane region" description="Helical" evidence="8">
    <location>
        <begin position="196"/>
        <end position="216"/>
    </location>
</feature>
<dbReference type="RefSeq" id="XP_040643686.1">
    <property type="nucleotide sequence ID" value="XM_040791776.1"/>
</dbReference>
<dbReference type="FunFam" id="1.20.1250.20:FF:000313">
    <property type="entry name" value="MFS quinate transporter"/>
    <property type="match status" value="1"/>
</dbReference>
<dbReference type="Proteomes" id="UP000070168">
    <property type="component" value="Unassembled WGS sequence"/>
</dbReference>
<keyword evidence="11" id="KW-1185">Reference proteome</keyword>
<dbReference type="InterPro" id="IPR036259">
    <property type="entry name" value="MFS_trans_sf"/>
</dbReference>
<feature type="transmembrane region" description="Helical" evidence="8">
    <location>
        <begin position="108"/>
        <end position="124"/>
    </location>
</feature>
<evidence type="ECO:0000256" key="3">
    <source>
        <dbReference type="ARBA" id="ARBA00022448"/>
    </source>
</evidence>
<dbReference type="InterPro" id="IPR020846">
    <property type="entry name" value="MFS_dom"/>
</dbReference>
<keyword evidence="3 7" id="KW-0813">Transport</keyword>
<dbReference type="PROSITE" id="PS00217">
    <property type="entry name" value="SUGAR_TRANSPORT_2"/>
    <property type="match status" value="1"/>
</dbReference>
<dbReference type="OMA" id="FNMMFAA"/>
<reference evidence="10 11" key="1">
    <citation type="journal article" date="2016" name="BMC Genomics">
        <title>Genome sequencing and secondary metabolism of the postharvest pathogen Penicillium griseofulvum.</title>
        <authorList>
            <person name="Banani H."/>
            <person name="Marcet-Houben M."/>
            <person name="Ballester A.R."/>
            <person name="Abbruscato P."/>
            <person name="Gonzalez-Candelas L."/>
            <person name="Gabaldon T."/>
            <person name="Spadaro D."/>
        </authorList>
    </citation>
    <scope>NUCLEOTIDE SEQUENCE [LARGE SCALE GENOMIC DNA]</scope>
    <source>
        <strain evidence="10 11">PG3</strain>
    </source>
</reference>
<dbReference type="GeneID" id="63707076"/>
<dbReference type="PROSITE" id="PS50850">
    <property type="entry name" value="MFS"/>
    <property type="match status" value="1"/>
</dbReference>
<evidence type="ECO:0000313" key="10">
    <source>
        <dbReference type="EMBL" id="KXG45150.1"/>
    </source>
</evidence>
<evidence type="ECO:0000256" key="7">
    <source>
        <dbReference type="RuleBase" id="RU003346"/>
    </source>
</evidence>
<feature type="transmembrane region" description="Helical" evidence="8">
    <location>
        <begin position="430"/>
        <end position="451"/>
    </location>
</feature>
<dbReference type="OrthoDB" id="5296287at2759"/>
<feature type="transmembrane region" description="Helical" evidence="8">
    <location>
        <begin position="471"/>
        <end position="489"/>
    </location>
</feature>
<name>A0A135L864_PENPA</name>
<dbReference type="InterPro" id="IPR005829">
    <property type="entry name" value="Sugar_transporter_CS"/>
</dbReference>
<gene>
    <name evidence="10" type="ORF">PGRI_040630</name>
</gene>
<feature type="transmembrane region" description="Helical" evidence="8">
    <location>
        <begin position="400"/>
        <end position="418"/>
    </location>
</feature>
<dbReference type="InterPro" id="IPR005828">
    <property type="entry name" value="MFS_sugar_transport-like"/>
</dbReference>
<evidence type="ECO:0000256" key="6">
    <source>
        <dbReference type="ARBA" id="ARBA00023136"/>
    </source>
</evidence>
<proteinExistence type="inferred from homology"/>
<evidence type="ECO:0000256" key="2">
    <source>
        <dbReference type="ARBA" id="ARBA00010992"/>
    </source>
</evidence>
<evidence type="ECO:0000313" key="11">
    <source>
        <dbReference type="Proteomes" id="UP000070168"/>
    </source>
</evidence>
<keyword evidence="4 8" id="KW-0812">Transmembrane</keyword>
<feature type="transmembrane region" description="Helical" evidence="8">
    <location>
        <begin position="77"/>
        <end position="96"/>
    </location>
</feature>
<feature type="transmembrane region" description="Helical" evidence="8">
    <location>
        <begin position="332"/>
        <end position="350"/>
    </location>
</feature>
<dbReference type="PANTHER" id="PTHR48022:SF8">
    <property type="entry name" value="MAJOR FACILITATOR SUPERFAMILY (MFS) PROFILE DOMAIN-CONTAINING PROTEIN-RELATED"/>
    <property type="match status" value="1"/>
</dbReference>
<dbReference type="GO" id="GO:0016020">
    <property type="term" value="C:membrane"/>
    <property type="evidence" value="ECO:0007669"/>
    <property type="project" value="UniProtKB-SubCell"/>
</dbReference>
<dbReference type="AlphaFoldDB" id="A0A135L864"/>
<evidence type="ECO:0000259" key="9">
    <source>
        <dbReference type="PROSITE" id="PS50850"/>
    </source>
</evidence>